<gene>
    <name evidence="1" type="ORF">LIER_07107</name>
</gene>
<proteinExistence type="predicted"/>
<accession>A0AAV3P9K9</accession>
<protein>
    <recommendedName>
        <fullName evidence="3">ATG8-interacting protein 1</fullName>
    </recommendedName>
</protein>
<dbReference type="EMBL" id="BAABME010001074">
    <property type="protein sequence ID" value="GAA0147396.1"/>
    <property type="molecule type" value="Genomic_DNA"/>
</dbReference>
<dbReference type="PANTHER" id="PTHR34797:SF1">
    <property type="entry name" value="ATG8-INTERACTING PROTEIN 2"/>
    <property type="match status" value="1"/>
</dbReference>
<keyword evidence="2" id="KW-1185">Reference proteome</keyword>
<evidence type="ECO:0000313" key="1">
    <source>
        <dbReference type="EMBL" id="GAA0147396.1"/>
    </source>
</evidence>
<sequence>MTDNEGTQDVSRGNEWEVVSLTASAYAAAPGPNKVDSTDDENGLSVNEAGTSDALLMSRHFGVPPRQDENLPLQPVNLVVGGDADPISVEKCGGENLNIEELISDVYSGIPIFDENGKLLSVSNTELPGALPVSKDQSFYSSGELSSFRGESTMVEENIVNSEPTEFYNKDLDSGVSNVPVSVDKDSYDESKLPCEAWWKKHATSIYRHAKEANSVWSIFVVAAVTGLVILGQRWQQERWQVLQAKLQLSINNERSISSLGPLSRLRDVIVGSNRQGSITTASNSVER</sequence>
<dbReference type="InterPro" id="IPR040304">
    <property type="entry name" value="ATG8-IP-1/2"/>
</dbReference>
<reference evidence="1 2" key="1">
    <citation type="submission" date="2024-01" db="EMBL/GenBank/DDBJ databases">
        <title>The complete chloroplast genome sequence of Lithospermum erythrorhizon: insights into the phylogenetic relationship among Boraginaceae species and the maternal lineages of purple gromwells.</title>
        <authorList>
            <person name="Okada T."/>
            <person name="Watanabe K."/>
        </authorList>
    </citation>
    <scope>NUCLEOTIDE SEQUENCE [LARGE SCALE GENOMIC DNA]</scope>
</reference>
<name>A0AAV3P9K9_LITER</name>
<evidence type="ECO:0000313" key="2">
    <source>
        <dbReference type="Proteomes" id="UP001454036"/>
    </source>
</evidence>
<dbReference type="AlphaFoldDB" id="A0AAV3P9K9"/>
<dbReference type="Proteomes" id="UP001454036">
    <property type="component" value="Unassembled WGS sequence"/>
</dbReference>
<dbReference type="PANTHER" id="PTHR34797">
    <property type="entry name" value="ATG8-INTERACTING PROTEIN 2"/>
    <property type="match status" value="1"/>
</dbReference>
<evidence type="ECO:0008006" key="3">
    <source>
        <dbReference type="Google" id="ProtNLM"/>
    </source>
</evidence>
<organism evidence="1 2">
    <name type="scientific">Lithospermum erythrorhizon</name>
    <name type="common">Purple gromwell</name>
    <name type="synonym">Lithospermum officinale var. erythrorhizon</name>
    <dbReference type="NCBI Taxonomy" id="34254"/>
    <lineage>
        <taxon>Eukaryota</taxon>
        <taxon>Viridiplantae</taxon>
        <taxon>Streptophyta</taxon>
        <taxon>Embryophyta</taxon>
        <taxon>Tracheophyta</taxon>
        <taxon>Spermatophyta</taxon>
        <taxon>Magnoliopsida</taxon>
        <taxon>eudicotyledons</taxon>
        <taxon>Gunneridae</taxon>
        <taxon>Pentapetalae</taxon>
        <taxon>asterids</taxon>
        <taxon>lamiids</taxon>
        <taxon>Boraginales</taxon>
        <taxon>Boraginaceae</taxon>
        <taxon>Boraginoideae</taxon>
        <taxon>Lithospermeae</taxon>
        <taxon>Lithospermum</taxon>
    </lineage>
</organism>
<comment type="caution">
    <text evidence="1">The sequence shown here is derived from an EMBL/GenBank/DDBJ whole genome shotgun (WGS) entry which is preliminary data.</text>
</comment>